<reference evidence="2" key="1">
    <citation type="submission" date="2020-10" db="EMBL/GenBank/DDBJ databases">
        <title>High-Quality Genome Resource of Clonostachys rosea strain S41 by Oxford Nanopore Long-Read Sequencing.</title>
        <authorList>
            <person name="Wang H."/>
        </authorList>
    </citation>
    <scope>NUCLEOTIDE SEQUENCE</scope>
    <source>
        <strain evidence="2">S41</strain>
    </source>
</reference>
<name>A0A8H7K2H5_BIOOC</name>
<organism evidence="2 3">
    <name type="scientific">Bionectria ochroleuca</name>
    <name type="common">Gliocladium roseum</name>
    <dbReference type="NCBI Taxonomy" id="29856"/>
    <lineage>
        <taxon>Eukaryota</taxon>
        <taxon>Fungi</taxon>
        <taxon>Dikarya</taxon>
        <taxon>Ascomycota</taxon>
        <taxon>Pezizomycotina</taxon>
        <taxon>Sordariomycetes</taxon>
        <taxon>Hypocreomycetidae</taxon>
        <taxon>Hypocreales</taxon>
        <taxon>Bionectriaceae</taxon>
        <taxon>Clonostachys</taxon>
    </lineage>
</organism>
<evidence type="ECO:0000313" key="3">
    <source>
        <dbReference type="Proteomes" id="UP000616885"/>
    </source>
</evidence>
<dbReference type="EMBL" id="JADCTT010000017">
    <property type="protein sequence ID" value="KAF9743417.1"/>
    <property type="molecule type" value="Genomic_DNA"/>
</dbReference>
<accession>A0A8H7K2H5</accession>
<evidence type="ECO:0000313" key="2">
    <source>
        <dbReference type="EMBL" id="KAF9743417.1"/>
    </source>
</evidence>
<dbReference type="Proteomes" id="UP000616885">
    <property type="component" value="Unassembled WGS sequence"/>
</dbReference>
<gene>
    <name evidence="2" type="ORF">IM811_006508</name>
</gene>
<feature type="region of interest" description="Disordered" evidence="1">
    <location>
        <begin position="99"/>
        <end position="127"/>
    </location>
</feature>
<evidence type="ECO:0000256" key="1">
    <source>
        <dbReference type="SAM" id="MobiDB-lite"/>
    </source>
</evidence>
<protein>
    <submittedName>
        <fullName evidence="2">Uncharacterized protein</fullName>
    </submittedName>
</protein>
<dbReference type="AlphaFoldDB" id="A0A8H7K2H5"/>
<comment type="caution">
    <text evidence="2">The sequence shown here is derived from an EMBL/GenBank/DDBJ whole genome shotgun (WGS) entry which is preliminary data.</text>
</comment>
<proteinExistence type="predicted"/>
<sequence length="127" mass="13878">MRLAFGDNVTNIRAPANEGRPATRQLSCTTKMDFEVLCFVMPINPPMSPRVGTCILLDGGAKLWQPGKGGLAVVVSTGNHRKRQRSKVSKEEVQPILIETKKPTIQFSSDATNGKRSREDGGASIRR</sequence>
<feature type="compositionally biased region" description="Polar residues" evidence="1">
    <location>
        <begin position="103"/>
        <end position="114"/>
    </location>
</feature>